<dbReference type="OrthoDB" id="8454096at2"/>
<evidence type="ECO:0000259" key="1">
    <source>
        <dbReference type="Pfam" id="PF12802"/>
    </source>
</evidence>
<keyword evidence="3" id="KW-1185">Reference proteome</keyword>
<accession>A0A0R3E2M6</accession>
<evidence type="ECO:0000313" key="2">
    <source>
        <dbReference type="EMBL" id="KRQ14686.1"/>
    </source>
</evidence>
<dbReference type="CDD" id="cd00090">
    <property type="entry name" value="HTH_ARSR"/>
    <property type="match status" value="1"/>
</dbReference>
<comment type="caution">
    <text evidence="2">The sequence shown here is derived from an EMBL/GenBank/DDBJ whole genome shotgun (WGS) entry which is preliminary data.</text>
</comment>
<sequence length="117" mass="12921">MKTDFTASETSRLDAIFKALSKYQAEISLPQALALIAIARTPGLSVNELAERLDQPQQTVSRHVAVLLGRYQISETVVPRAFIRQEVNVKDPRSRALFLSPEGQSLLKALVADSRTT</sequence>
<gene>
    <name evidence="2" type="ORF">AOQ71_12430</name>
</gene>
<dbReference type="Pfam" id="PF12802">
    <property type="entry name" value="MarR_2"/>
    <property type="match status" value="1"/>
</dbReference>
<dbReference type="SUPFAM" id="SSF46785">
    <property type="entry name" value="Winged helix' DNA-binding domain"/>
    <property type="match status" value="1"/>
</dbReference>
<dbReference type="Gene3D" id="1.10.10.10">
    <property type="entry name" value="Winged helix-like DNA-binding domain superfamily/Winged helix DNA-binding domain"/>
    <property type="match status" value="1"/>
</dbReference>
<proteinExistence type="predicted"/>
<feature type="domain" description="HTH marR-type" evidence="1">
    <location>
        <begin position="27"/>
        <end position="68"/>
    </location>
</feature>
<evidence type="ECO:0000313" key="3">
    <source>
        <dbReference type="Proteomes" id="UP000051936"/>
    </source>
</evidence>
<dbReference type="EMBL" id="LJYG01000047">
    <property type="protein sequence ID" value="KRQ14686.1"/>
    <property type="molecule type" value="Genomic_DNA"/>
</dbReference>
<dbReference type="InterPro" id="IPR011991">
    <property type="entry name" value="ArsR-like_HTH"/>
</dbReference>
<dbReference type="InterPro" id="IPR036390">
    <property type="entry name" value="WH_DNA-bd_sf"/>
</dbReference>
<dbReference type="STRING" id="989370.AOQ71_12430"/>
<dbReference type="InterPro" id="IPR000835">
    <property type="entry name" value="HTH_MarR-typ"/>
</dbReference>
<dbReference type="RefSeq" id="WP_057746560.1">
    <property type="nucleotide sequence ID" value="NZ_LJYG01000047.1"/>
</dbReference>
<organism evidence="2 3">
    <name type="scientific">Bradyrhizobium manausense</name>
    <dbReference type="NCBI Taxonomy" id="989370"/>
    <lineage>
        <taxon>Bacteria</taxon>
        <taxon>Pseudomonadati</taxon>
        <taxon>Pseudomonadota</taxon>
        <taxon>Alphaproteobacteria</taxon>
        <taxon>Hyphomicrobiales</taxon>
        <taxon>Nitrobacteraceae</taxon>
        <taxon>Bradyrhizobium</taxon>
    </lineage>
</organism>
<protein>
    <recommendedName>
        <fullName evidence="1">HTH marR-type domain-containing protein</fullName>
    </recommendedName>
</protein>
<dbReference type="InterPro" id="IPR036388">
    <property type="entry name" value="WH-like_DNA-bd_sf"/>
</dbReference>
<dbReference type="GO" id="GO:0003700">
    <property type="term" value="F:DNA-binding transcription factor activity"/>
    <property type="evidence" value="ECO:0007669"/>
    <property type="project" value="InterPro"/>
</dbReference>
<reference evidence="2 3" key="1">
    <citation type="submission" date="2015-09" db="EMBL/GenBank/DDBJ databases">
        <title>Draft Genome Sequence of Bradyrhizobium manausense Strain BR 3351T, a Novel Symbiotic Nitrogen-Fixing Alphaproteobacterium Isolated from Brazilian Amazon Rain Forest.</title>
        <authorList>
            <person name="De Araujo J.L."/>
            <person name="Zilli J.E."/>
        </authorList>
    </citation>
    <scope>NUCLEOTIDE SEQUENCE [LARGE SCALE GENOMIC DNA]</scope>
    <source>
        <strain evidence="2 3">BR3351</strain>
    </source>
</reference>
<dbReference type="Proteomes" id="UP000051936">
    <property type="component" value="Unassembled WGS sequence"/>
</dbReference>
<name>A0A0R3E2M6_9BRAD</name>
<dbReference type="AlphaFoldDB" id="A0A0R3E2M6"/>